<dbReference type="Pfam" id="PF21185">
    <property type="entry name" value="RecD_N"/>
    <property type="match status" value="1"/>
</dbReference>
<evidence type="ECO:0000256" key="4">
    <source>
        <dbReference type="ARBA" id="ARBA00022801"/>
    </source>
</evidence>
<comment type="subunit">
    <text evidence="11">Heterotrimer of RecB, RecC and RecD. All subunits contribute to DNA-binding.</text>
</comment>
<feature type="domain" description="RecBCD enzyme subunit RecD N-terminal" evidence="13">
    <location>
        <begin position="14"/>
        <end position="116"/>
    </location>
</feature>
<dbReference type="Gene3D" id="3.40.50.300">
    <property type="entry name" value="P-loop containing nucleotide triphosphate hydrolases"/>
    <property type="match status" value="3"/>
</dbReference>
<feature type="binding site" evidence="11">
    <location>
        <begin position="184"/>
        <end position="191"/>
    </location>
    <ligand>
        <name>ATP</name>
        <dbReference type="ChEBI" id="CHEBI:30616"/>
    </ligand>
</feature>
<keyword evidence="10 11" id="KW-0413">Isomerase</keyword>
<protein>
    <recommendedName>
        <fullName evidence="11">RecBCD enzyme subunit RecD</fullName>
        <ecNumber evidence="11">5.6.2.3</ecNumber>
    </recommendedName>
    <alternativeName>
        <fullName evidence="11">DNA 5'-3' helicase subunit RecD</fullName>
    </alternativeName>
    <alternativeName>
        <fullName evidence="11">Exonuclease V subunit RecD</fullName>
        <shortName evidence="11">ExoV subunit RecD</shortName>
    </alternativeName>
    <alternativeName>
        <fullName evidence="11">Helicase/nuclease RecBCD subunit RecD</fullName>
    </alternativeName>
</protein>
<keyword evidence="1 11" id="KW-0540">Nuclease</keyword>
<evidence type="ECO:0000256" key="10">
    <source>
        <dbReference type="ARBA" id="ARBA00023235"/>
    </source>
</evidence>
<dbReference type="CDD" id="cd17933">
    <property type="entry name" value="DEXSc_RecD-like"/>
    <property type="match status" value="1"/>
</dbReference>
<sequence length="605" mass="68251">MTETRDAQTPRSPFQAIDRYSAKIIASKISPVSNEVIDVQARQILEQSIMLLSFSLQQGHSCLSLQRCLTQAPYNQLQDWGYLPLPPAEQWLAVLQQFAISAEDNAAIVLTQGRLYFRRYFLFERELANFIHQHEQHNDKLTSEQIKRARSLLAELFDSTAETTNWQQVAAANSLLNRFSIIVGGPGTGKTYTVTRILALLVMLSSSSLKIKLTAPTGKAAQRLSESIRQAKAELNLDMITRESIPDEASTLHRLLGVIPNSIQFRHDQQNPIDADVLLVDEVSMVDLPLMTRLSRALKPSTRVILLGDADQLPSVAAGSVLADLSIDKLNQFDALHCQQLKRLGIDLKPSDENQVHSNRMTALIDSRRFSQQSGIGALAKAVITGQVKQSLDCFDNFADLEWFEEPQFDTQLNHWLRQYIKPISQQANVTDALALFKRFRLLAATRDGEHGINQLNQRISQQVNVNQQLFYQGQPIMISQNHYGLKLYNGDIGMVWPDEQQQLMVWFETEQGLRAITPGRLPAHEPVYAMTIHKTQGSEFDKVALLLPSEQSYLLNRELIYTGLTRAKNHIQVLGQRSVWQQAVNQGVERWAGLAEQIDLLKGK</sequence>
<dbReference type="GO" id="GO:0000724">
    <property type="term" value="P:double-strand break repair via homologous recombination"/>
    <property type="evidence" value="ECO:0007669"/>
    <property type="project" value="UniProtKB-UniRule"/>
</dbReference>
<keyword evidence="5 11" id="KW-0347">Helicase</keyword>
<evidence type="ECO:0000256" key="11">
    <source>
        <dbReference type="HAMAP-Rule" id="MF_01487"/>
    </source>
</evidence>
<dbReference type="GO" id="GO:0005524">
    <property type="term" value="F:ATP binding"/>
    <property type="evidence" value="ECO:0007669"/>
    <property type="project" value="UniProtKB-UniRule"/>
</dbReference>
<evidence type="ECO:0000256" key="5">
    <source>
        <dbReference type="ARBA" id="ARBA00022806"/>
    </source>
</evidence>
<dbReference type="Pfam" id="PF13538">
    <property type="entry name" value="UvrD_C_2"/>
    <property type="match status" value="1"/>
</dbReference>
<dbReference type="GO" id="GO:0009338">
    <property type="term" value="C:exodeoxyribonuclease V complex"/>
    <property type="evidence" value="ECO:0007669"/>
    <property type="project" value="InterPro"/>
</dbReference>
<keyword evidence="2 11" id="KW-0547">Nucleotide-binding</keyword>
<dbReference type="PANTHER" id="PTHR43788">
    <property type="entry name" value="DNA2/NAM7 HELICASE FAMILY MEMBER"/>
    <property type="match status" value="1"/>
</dbReference>
<evidence type="ECO:0000256" key="1">
    <source>
        <dbReference type="ARBA" id="ARBA00022722"/>
    </source>
</evidence>
<keyword evidence="6 11" id="KW-0269">Exonuclease</keyword>
<dbReference type="GO" id="GO:0016887">
    <property type="term" value="F:ATP hydrolysis activity"/>
    <property type="evidence" value="ECO:0007669"/>
    <property type="project" value="RHEA"/>
</dbReference>
<dbReference type="RefSeq" id="WP_147714867.1">
    <property type="nucleotide sequence ID" value="NZ_VKAD01000003.1"/>
</dbReference>
<dbReference type="InterPro" id="IPR027417">
    <property type="entry name" value="P-loop_NTPase"/>
</dbReference>
<dbReference type="PANTHER" id="PTHR43788:SF6">
    <property type="entry name" value="DNA HELICASE B"/>
    <property type="match status" value="1"/>
</dbReference>
<keyword evidence="4 11" id="KW-0378">Hydrolase</keyword>
<proteinExistence type="inferred from homology"/>
<dbReference type="GO" id="GO:0003677">
    <property type="term" value="F:DNA binding"/>
    <property type="evidence" value="ECO:0007669"/>
    <property type="project" value="UniProtKB-UniRule"/>
</dbReference>
<dbReference type="NCBIfam" id="TIGR01447">
    <property type="entry name" value="recD"/>
    <property type="match status" value="1"/>
</dbReference>
<comment type="function">
    <text evidence="11">A helicase/nuclease that prepares dsDNA breaks (DSB) for recombinational DNA repair. Binds to DSBs and unwinds DNA via a highly rapid and processive ATP-dependent bidirectional helicase activity. Unwinds dsDNA until it encounters a Chi (crossover hotspot instigator) sequence from the 3' direction. Cuts ssDNA a few nucleotides 3' to the Chi site. The properties and activities of the enzyme are changed at Chi. The Chi-altered holoenzyme produces a long 3'-ssDNA overhang and facilitates RecA-binding to the ssDNA for homologous DNA recombination and repair. Holoenzyme degrades any linearized DNA that is unable to undergo homologous recombination. In the holoenzyme this subunit has ssDNA-dependent ATPase and 5'-3' helicase activity. When added to pre-assembled RecBC greatly stimulates nuclease activity and augments holoenzyme processivity. Negatively regulates the RecA-loading ability of RecBCD.</text>
</comment>
<evidence type="ECO:0000259" key="13">
    <source>
        <dbReference type="Pfam" id="PF21185"/>
    </source>
</evidence>
<organism evidence="14 15">
    <name type="scientific">Reinekea thalattae</name>
    <dbReference type="NCBI Taxonomy" id="2593301"/>
    <lineage>
        <taxon>Bacteria</taxon>
        <taxon>Pseudomonadati</taxon>
        <taxon>Pseudomonadota</taxon>
        <taxon>Gammaproteobacteria</taxon>
        <taxon>Oceanospirillales</taxon>
        <taxon>Saccharospirillaceae</taxon>
        <taxon>Reinekea</taxon>
    </lineage>
</organism>
<evidence type="ECO:0000313" key="15">
    <source>
        <dbReference type="Proteomes" id="UP000321764"/>
    </source>
</evidence>
<dbReference type="InterPro" id="IPR050534">
    <property type="entry name" value="Coronavir_polyprotein_1ab"/>
</dbReference>
<dbReference type="AlphaFoldDB" id="A0A5C8YZR8"/>
<evidence type="ECO:0000256" key="6">
    <source>
        <dbReference type="ARBA" id="ARBA00022839"/>
    </source>
</evidence>
<reference evidence="14 15" key="1">
    <citation type="submission" date="2019-07" db="EMBL/GenBank/DDBJ databases">
        <title>Reinekea sp. strain SSH23 genome sequencing and assembly.</title>
        <authorList>
            <person name="Kim I."/>
        </authorList>
    </citation>
    <scope>NUCLEOTIDE SEQUENCE [LARGE SCALE GENOMIC DNA]</scope>
    <source>
        <strain evidence="14 15">SSH23</strain>
    </source>
</reference>
<dbReference type="InterPro" id="IPR041851">
    <property type="entry name" value="RecD_N_sf"/>
</dbReference>
<evidence type="ECO:0000256" key="3">
    <source>
        <dbReference type="ARBA" id="ARBA00022763"/>
    </source>
</evidence>
<name>A0A5C8YZR8_9GAMM</name>
<dbReference type="SUPFAM" id="SSF52540">
    <property type="entry name" value="P-loop containing nucleoside triphosphate hydrolases"/>
    <property type="match status" value="1"/>
</dbReference>
<dbReference type="GO" id="GO:0043139">
    <property type="term" value="F:5'-3' DNA helicase activity"/>
    <property type="evidence" value="ECO:0007669"/>
    <property type="project" value="UniProtKB-UniRule"/>
</dbReference>
<accession>A0A5C8YZR8</accession>
<gene>
    <name evidence="11 14" type="primary">recD</name>
    <name evidence="14" type="ORF">FME95_12645</name>
</gene>
<dbReference type="EMBL" id="VKAD01000003">
    <property type="protein sequence ID" value="TXR51372.1"/>
    <property type="molecule type" value="Genomic_DNA"/>
</dbReference>
<keyword evidence="3 11" id="KW-0227">DNA damage</keyword>
<dbReference type="InterPro" id="IPR027785">
    <property type="entry name" value="UvrD-like_helicase_C"/>
</dbReference>
<comment type="similarity">
    <text evidence="11">Belongs to the RecD family.</text>
</comment>
<dbReference type="GO" id="GO:0017116">
    <property type="term" value="F:single-stranded DNA helicase activity"/>
    <property type="evidence" value="ECO:0007669"/>
    <property type="project" value="TreeGrafter"/>
</dbReference>
<evidence type="ECO:0000256" key="8">
    <source>
        <dbReference type="ARBA" id="ARBA00023125"/>
    </source>
</evidence>
<evidence type="ECO:0000256" key="2">
    <source>
        <dbReference type="ARBA" id="ARBA00022741"/>
    </source>
</evidence>
<dbReference type="Proteomes" id="UP000321764">
    <property type="component" value="Unassembled WGS sequence"/>
</dbReference>
<dbReference type="InterPro" id="IPR006344">
    <property type="entry name" value="RecD"/>
</dbReference>
<dbReference type="EC" id="5.6.2.3" evidence="11"/>
<dbReference type="Pfam" id="PF13245">
    <property type="entry name" value="AAA_19"/>
    <property type="match status" value="1"/>
</dbReference>
<keyword evidence="9 11" id="KW-0234">DNA repair</keyword>
<keyword evidence="8 11" id="KW-0238">DNA-binding</keyword>
<evidence type="ECO:0000259" key="12">
    <source>
        <dbReference type="Pfam" id="PF13538"/>
    </source>
</evidence>
<feature type="domain" description="UvrD-like helicase C-terminal" evidence="12">
    <location>
        <begin position="527"/>
        <end position="571"/>
    </location>
</feature>
<dbReference type="InterPro" id="IPR049550">
    <property type="entry name" value="RecD_N"/>
</dbReference>
<dbReference type="CDD" id="cd18809">
    <property type="entry name" value="SF1_C_RecD"/>
    <property type="match status" value="1"/>
</dbReference>
<dbReference type="Gene3D" id="1.10.10.1020">
    <property type="entry name" value="RecBCD complex, subunit RecD, N-terminal domain"/>
    <property type="match status" value="1"/>
</dbReference>
<comment type="caution">
    <text evidence="14">The sequence shown here is derived from an EMBL/GenBank/DDBJ whole genome shotgun (WGS) entry which is preliminary data.</text>
</comment>
<dbReference type="HAMAP" id="MF_01487">
    <property type="entry name" value="RecD"/>
    <property type="match status" value="1"/>
</dbReference>
<comment type="miscellaneous">
    <text evidence="11">In the RecBCD complex, RecB has a slow 3'-5' helicase, an exonuclease activity and loads RecA onto ssDNA, RecD has a fast 5'-3' helicase activity, while RecC stimulates the ATPase and processivity of the RecB helicase and contributes to recognition of the Chi site.</text>
</comment>
<keyword evidence="7 11" id="KW-0067">ATP-binding</keyword>
<evidence type="ECO:0000256" key="7">
    <source>
        <dbReference type="ARBA" id="ARBA00022840"/>
    </source>
</evidence>
<evidence type="ECO:0000313" key="14">
    <source>
        <dbReference type="EMBL" id="TXR51372.1"/>
    </source>
</evidence>
<dbReference type="OrthoDB" id="9803432at2"/>
<evidence type="ECO:0000256" key="9">
    <source>
        <dbReference type="ARBA" id="ARBA00023204"/>
    </source>
</evidence>
<comment type="catalytic activity">
    <reaction evidence="11">
        <text>ATP + H2O = ADP + phosphate + H(+)</text>
        <dbReference type="Rhea" id="RHEA:13065"/>
        <dbReference type="ChEBI" id="CHEBI:15377"/>
        <dbReference type="ChEBI" id="CHEBI:15378"/>
        <dbReference type="ChEBI" id="CHEBI:30616"/>
        <dbReference type="ChEBI" id="CHEBI:43474"/>
        <dbReference type="ChEBI" id="CHEBI:456216"/>
        <dbReference type="EC" id="5.6.2.3"/>
    </reaction>
</comment>
<keyword evidence="15" id="KW-1185">Reference proteome</keyword>
<dbReference type="GO" id="GO:0008854">
    <property type="term" value="F:exodeoxyribonuclease V activity"/>
    <property type="evidence" value="ECO:0007669"/>
    <property type="project" value="InterPro"/>
</dbReference>